<evidence type="ECO:0000256" key="3">
    <source>
        <dbReference type="ARBA" id="ARBA00023082"/>
    </source>
</evidence>
<dbReference type="PANTHER" id="PTHR43133">
    <property type="entry name" value="RNA POLYMERASE ECF-TYPE SIGMA FACTO"/>
    <property type="match status" value="1"/>
</dbReference>
<dbReference type="Pfam" id="PF08281">
    <property type="entry name" value="Sigma70_r4_2"/>
    <property type="match status" value="1"/>
</dbReference>
<gene>
    <name evidence="8" type="ORF">BE08_43160</name>
</gene>
<dbReference type="InterPro" id="IPR036388">
    <property type="entry name" value="WH-like_DNA-bd_sf"/>
</dbReference>
<dbReference type="InterPro" id="IPR013325">
    <property type="entry name" value="RNA_pol_sigma_r2"/>
</dbReference>
<evidence type="ECO:0000313" key="8">
    <source>
        <dbReference type="EMBL" id="KYF49130.1"/>
    </source>
</evidence>
<dbReference type="Proteomes" id="UP000075420">
    <property type="component" value="Unassembled WGS sequence"/>
</dbReference>
<accession>A0A150P1Q3</accession>
<dbReference type="SUPFAM" id="SSF88659">
    <property type="entry name" value="Sigma3 and sigma4 domains of RNA polymerase sigma factors"/>
    <property type="match status" value="1"/>
</dbReference>
<dbReference type="InterPro" id="IPR039425">
    <property type="entry name" value="RNA_pol_sigma-70-like"/>
</dbReference>
<feature type="region of interest" description="Disordered" evidence="6">
    <location>
        <begin position="235"/>
        <end position="301"/>
    </location>
</feature>
<protein>
    <submittedName>
        <fullName evidence="8">RNA polymerase subunit sigma</fullName>
    </submittedName>
</protein>
<keyword evidence="4" id="KW-0238">DNA-binding</keyword>
<evidence type="ECO:0000259" key="7">
    <source>
        <dbReference type="Pfam" id="PF08281"/>
    </source>
</evidence>
<dbReference type="Gene3D" id="1.10.10.10">
    <property type="entry name" value="Winged helix-like DNA-binding domain superfamily/Winged helix DNA-binding domain"/>
    <property type="match status" value="1"/>
</dbReference>
<feature type="compositionally biased region" description="Low complexity" evidence="6">
    <location>
        <begin position="255"/>
        <end position="276"/>
    </location>
</feature>
<dbReference type="AlphaFoldDB" id="A0A150P1Q3"/>
<dbReference type="InterPro" id="IPR013324">
    <property type="entry name" value="RNA_pol_sigma_r3/r4-like"/>
</dbReference>
<reference evidence="8 9" key="1">
    <citation type="submission" date="2014-02" db="EMBL/GenBank/DDBJ databases">
        <title>The small core and large imbalanced accessory genome model reveals a collaborative survival strategy of Sorangium cellulosum strains in nature.</title>
        <authorList>
            <person name="Han K."/>
            <person name="Peng R."/>
            <person name="Blom J."/>
            <person name="Li Y.-Z."/>
        </authorList>
    </citation>
    <scope>NUCLEOTIDE SEQUENCE [LARGE SCALE GENOMIC DNA]</scope>
    <source>
        <strain evidence="8 9">So0157-25</strain>
    </source>
</reference>
<dbReference type="GO" id="GO:0003677">
    <property type="term" value="F:DNA binding"/>
    <property type="evidence" value="ECO:0007669"/>
    <property type="project" value="UniProtKB-KW"/>
</dbReference>
<organism evidence="8 9">
    <name type="scientific">Sorangium cellulosum</name>
    <name type="common">Polyangium cellulosum</name>
    <dbReference type="NCBI Taxonomy" id="56"/>
    <lineage>
        <taxon>Bacteria</taxon>
        <taxon>Pseudomonadati</taxon>
        <taxon>Myxococcota</taxon>
        <taxon>Polyangia</taxon>
        <taxon>Polyangiales</taxon>
        <taxon>Polyangiaceae</taxon>
        <taxon>Sorangium</taxon>
    </lineage>
</organism>
<feature type="compositionally biased region" description="Polar residues" evidence="6">
    <location>
        <begin position="280"/>
        <end position="293"/>
    </location>
</feature>
<feature type="domain" description="RNA polymerase sigma factor 70 region 4 type 2" evidence="7">
    <location>
        <begin position="106"/>
        <end position="152"/>
    </location>
</feature>
<proteinExistence type="inferred from homology"/>
<comment type="caution">
    <text evidence="8">The sequence shown here is derived from an EMBL/GenBank/DDBJ whole genome shotgun (WGS) entry which is preliminary data.</text>
</comment>
<keyword evidence="3" id="KW-0731">Sigma factor</keyword>
<evidence type="ECO:0000256" key="5">
    <source>
        <dbReference type="ARBA" id="ARBA00023163"/>
    </source>
</evidence>
<dbReference type="Gene3D" id="1.10.1740.10">
    <property type="match status" value="1"/>
</dbReference>
<evidence type="ECO:0000256" key="1">
    <source>
        <dbReference type="ARBA" id="ARBA00010641"/>
    </source>
</evidence>
<evidence type="ECO:0000313" key="9">
    <source>
        <dbReference type="Proteomes" id="UP000075420"/>
    </source>
</evidence>
<dbReference type="PANTHER" id="PTHR43133:SF8">
    <property type="entry name" value="RNA POLYMERASE SIGMA FACTOR HI_1459-RELATED"/>
    <property type="match status" value="1"/>
</dbReference>
<sequence>MGKPATHLLSFNRFRRLARLHGVPARDAEDVAQNALLRGLEVERRVELSGDPARYFVTIALNEARKHRRNERRRGEMLTSFEERDPRDECPTPEELLRLRQLEELARDLLDRVGPKYRDLLVKHELEGTPLSTIAAELNVPLDTVRAQHRRAWDRLDAAFKRWRAQQPAHGRDESACVPLVLGLDRRASWTAWLRRLGVRIVVQVAFVVLTGALLSAVSPLPSAESWLDPAAFHAPGGAPASDDVTAQGSRDSARSAAAPAAPESSSSAATGSARPDAVVSSTPAPSVTTAPRISSPGRPVWPTVTAREMRLISQARRAIEDNDSAGDHEARQLLEAHAREFPRGRLAAEREALFRHIR</sequence>
<evidence type="ECO:0000256" key="4">
    <source>
        <dbReference type="ARBA" id="ARBA00023125"/>
    </source>
</evidence>
<comment type="similarity">
    <text evidence="1">Belongs to the sigma-70 factor family. ECF subfamily.</text>
</comment>
<name>A0A150P1Q3_SORCE</name>
<evidence type="ECO:0000256" key="6">
    <source>
        <dbReference type="SAM" id="MobiDB-lite"/>
    </source>
</evidence>
<dbReference type="NCBIfam" id="TIGR02937">
    <property type="entry name" value="sigma70-ECF"/>
    <property type="match status" value="1"/>
</dbReference>
<keyword evidence="5" id="KW-0804">Transcription</keyword>
<dbReference type="InterPro" id="IPR013249">
    <property type="entry name" value="RNA_pol_sigma70_r4_t2"/>
</dbReference>
<dbReference type="SUPFAM" id="SSF88946">
    <property type="entry name" value="Sigma2 domain of RNA polymerase sigma factors"/>
    <property type="match status" value="1"/>
</dbReference>
<keyword evidence="2" id="KW-0805">Transcription regulation</keyword>
<dbReference type="InterPro" id="IPR014284">
    <property type="entry name" value="RNA_pol_sigma-70_dom"/>
</dbReference>
<dbReference type="GO" id="GO:0016987">
    <property type="term" value="F:sigma factor activity"/>
    <property type="evidence" value="ECO:0007669"/>
    <property type="project" value="UniProtKB-KW"/>
</dbReference>
<dbReference type="GO" id="GO:0006352">
    <property type="term" value="P:DNA-templated transcription initiation"/>
    <property type="evidence" value="ECO:0007669"/>
    <property type="project" value="InterPro"/>
</dbReference>
<dbReference type="EMBL" id="JELY01003408">
    <property type="protein sequence ID" value="KYF49130.1"/>
    <property type="molecule type" value="Genomic_DNA"/>
</dbReference>
<evidence type="ECO:0000256" key="2">
    <source>
        <dbReference type="ARBA" id="ARBA00023015"/>
    </source>
</evidence>